<sequence length="237" mass="27033">MSEQLAERIERLDWTSIQFSLDENGYAKLPSLLSTSSCEELIGTYGEQERFRATIDMARYRFGIGEYKYYDVPLPSLLNQLREGLYPELAKTANRWLSRLGLSALYPSNLSQFLEHCHKEGQTRSTPLILKYETGGYNCLHQDLYGDVAFPFQVVFALNQRGEHYSGGEFLLVEQRPRAQSRGHVITLEQGEGLIFPTRYRPVSGSRGYYRTTLRHGVGTITSGSRYSLGIIFHDAK</sequence>
<evidence type="ECO:0000313" key="1">
    <source>
        <dbReference type="EMBL" id="QMV39885.1"/>
    </source>
</evidence>
<reference evidence="1 2" key="1">
    <citation type="submission" date="2019-07" db="EMBL/GenBank/DDBJ databases">
        <authorList>
            <person name="Kim J.K."/>
            <person name="Cheong H.-M."/>
            <person name="Choi Y."/>
            <person name="Hwang K.J."/>
            <person name="Lee S."/>
            <person name="Choi C."/>
        </authorList>
    </citation>
    <scope>NUCLEOTIDE SEQUENCE [LARGE SCALE GENOMIC DNA]</scope>
    <source>
        <strain evidence="1 2">KS 22</strain>
    </source>
</reference>
<organism evidence="1 2">
    <name type="scientific">Cohnella cholangitidis</name>
    <dbReference type="NCBI Taxonomy" id="2598458"/>
    <lineage>
        <taxon>Bacteria</taxon>
        <taxon>Bacillati</taxon>
        <taxon>Bacillota</taxon>
        <taxon>Bacilli</taxon>
        <taxon>Bacillales</taxon>
        <taxon>Paenibacillaceae</taxon>
        <taxon>Cohnella</taxon>
    </lineage>
</organism>
<gene>
    <name evidence="1" type="ORF">FPL14_00690</name>
</gene>
<dbReference type="EMBL" id="CP041969">
    <property type="protein sequence ID" value="QMV39885.1"/>
    <property type="molecule type" value="Genomic_DNA"/>
</dbReference>
<dbReference type="Proteomes" id="UP000515679">
    <property type="component" value="Chromosome"/>
</dbReference>
<dbReference type="AlphaFoldDB" id="A0A7G5BSF1"/>
<proteinExistence type="predicted"/>
<dbReference type="RefSeq" id="WP_182301216.1">
    <property type="nucleotide sequence ID" value="NZ_CP041969.1"/>
</dbReference>
<dbReference type="Pfam" id="PF09859">
    <property type="entry name" value="Oxygenase-NA"/>
    <property type="match status" value="1"/>
</dbReference>
<keyword evidence="2" id="KW-1185">Reference proteome</keyword>
<dbReference type="InterPro" id="IPR018655">
    <property type="entry name" value="DUF2086"/>
</dbReference>
<accession>A0A7G5BSF1</accession>
<evidence type="ECO:0000313" key="2">
    <source>
        <dbReference type="Proteomes" id="UP000515679"/>
    </source>
</evidence>
<dbReference type="KEGG" id="cchl:FPL14_00690"/>
<dbReference type="Gene3D" id="2.60.120.620">
    <property type="entry name" value="q2cbj1_9rhob like domain"/>
    <property type="match status" value="1"/>
</dbReference>
<protein>
    <submittedName>
        <fullName evidence="1">Prolyl 4-hydroxylase subunit alpha</fullName>
    </submittedName>
</protein>
<name>A0A7G5BSF1_9BACL</name>